<dbReference type="Pfam" id="PF00651">
    <property type="entry name" value="BTB"/>
    <property type="match status" value="1"/>
</dbReference>
<dbReference type="Gene3D" id="2.120.10.80">
    <property type="entry name" value="Kelch-type beta propeller"/>
    <property type="match status" value="1"/>
</dbReference>
<dbReference type="Gene3D" id="1.25.40.420">
    <property type="match status" value="1"/>
</dbReference>
<dbReference type="InterPro" id="IPR056737">
    <property type="entry name" value="Beta-prop_ATRN-MKLN-like"/>
</dbReference>
<proteinExistence type="predicted"/>
<dbReference type="Gene3D" id="3.30.710.10">
    <property type="entry name" value="Potassium Channel Kv1.1, Chain A"/>
    <property type="match status" value="1"/>
</dbReference>
<dbReference type="SMART" id="SM00225">
    <property type="entry name" value="BTB"/>
    <property type="match status" value="1"/>
</dbReference>
<protein>
    <submittedName>
        <fullName evidence="5">Kelch-like protein 12</fullName>
    </submittedName>
</protein>
<reference evidence="5" key="2">
    <citation type="submission" date="2025-08" db="UniProtKB">
        <authorList>
            <consortium name="RefSeq"/>
        </authorList>
    </citation>
    <scope>IDENTIFICATION</scope>
    <source>
        <strain evidence="5">S238N-H82</strain>
        <tissue evidence="5">Testes</tissue>
    </source>
</reference>
<dbReference type="GO" id="GO:0005737">
    <property type="term" value="C:cytoplasm"/>
    <property type="evidence" value="ECO:0000318"/>
    <property type="project" value="GO_Central"/>
</dbReference>
<dbReference type="GO" id="GO:0031463">
    <property type="term" value="C:Cul3-RING ubiquitin ligase complex"/>
    <property type="evidence" value="ECO:0000318"/>
    <property type="project" value="GO_Central"/>
</dbReference>
<dbReference type="InterPro" id="IPR006652">
    <property type="entry name" value="Kelch_1"/>
</dbReference>
<dbReference type="SUPFAM" id="SSF54695">
    <property type="entry name" value="POZ domain"/>
    <property type="match status" value="1"/>
</dbReference>
<feature type="domain" description="BTB" evidence="3">
    <location>
        <begin position="65"/>
        <end position="134"/>
    </location>
</feature>
<evidence type="ECO:0000313" key="5">
    <source>
        <dbReference type="RefSeq" id="XP_035679327.1"/>
    </source>
</evidence>
<dbReference type="GO" id="GO:1990756">
    <property type="term" value="F:ubiquitin-like ligase-substrate adaptor activity"/>
    <property type="evidence" value="ECO:0000318"/>
    <property type="project" value="GO_Central"/>
</dbReference>
<keyword evidence="1" id="KW-0880">Kelch repeat</keyword>
<dbReference type="PROSITE" id="PS50097">
    <property type="entry name" value="BTB"/>
    <property type="match status" value="1"/>
</dbReference>
<dbReference type="SMART" id="SM00612">
    <property type="entry name" value="Kelch"/>
    <property type="match status" value="4"/>
</dbReference>
<evidence type="ECO:0000259" key="3">
    <source>
        <dbReference type="PROSITE" id="PS50097"/>
    </source>
</evidence>
<dbReference type="InterPro" id="IPR017096">
    <property type="entry name" value="BTB-kelch_protein"/>
</dbReference>
<dbReference type="AlphaFoldDB" id="A0A9J7LAR9"/>
<dbReference type="Proteomes" id="UP000001554">
    <property type="component" value="Chromosome 6"/>
</dbReference>
<dbReference type="InterPro" id="IPR011705">
    <property type="entry name" value="BACK"/>
</dbReference>
<dbReference type="InterPro" id="IPR011333">
    <property type="entry name" value="SKP1/BTB/POZ_sf"/>
</dbReference>
<dbReference type="PANTHER" id="PTHR45632">
    <property type="entry name" value="LD33804P"/>
    <property type="match status" value="1"/>
</dbReference>
<dbReference type="OrthoDB" id="6359816at2759"/>
<dbReference type="Pfam" id="PF07707">
    <property type="entry name" value="BACK"/>
    <property type="match status" value="1"/>
</dbReference>
<sequence>MTSSAANQVGPKFNNSNMAAYRVQNCLELRDLIDLDSEGHFLQDYYLLRSVLKQINDLRDEGSFCDVILRIRNREFRAHRLILSAYSDYFRSMFSSFWAESGQAVVHLQDDYVTPDSLEAVLKFMYTTEVDVTAENLCSILLAADHLQVKTLTQKVDQYLAERFQNDPGGFGVDEYIEILILSERFQLNASYDAEQHAALKFLELSRREDFYELLTVEALEAILALVNPLHPFSQQIMRNMRGSVWGPEWEPVSQTQVFQVVLKWIDHDRKQRLDLAARLLRKINLDSVDPRDLRTAKKKLQDVPECVCMLHQAIVDVYGEEADSPIPSIDQLDISLSTLDMAQYCPMAGNQVLLAMGGYSPNAHYYDPVQKDWFSLPKLLYPWKTCLTEVGDCRCNPSLLCVGDSIYIFGGETSSGLGVQENLRYNISTNSWDEIPRVGYHFRPACVLLGDCIYLISSHHSFKLHIPSLLWSEVSHQPHELKDAAVAAYRGRIYVIGGMEETRDGPVHDKVQVYDPETDTWADQAPTRRKHSFAAALVINDQLYVAGGLTTNETDEDNGEMVNSQVVEVYDEQMGDWTLVPQPNVSSNNLGAFQIGQRLYFMLCRTCFDAGINIPEDEAYSLDAWTDVKSFEFGAAVVCCNMDVDVLM</sequence>
<dbReference type="PIRSF" id="PIRSF037037">
    <property type="entry name" value="Kelch-like_protein_gigaxonin"/>
    <property type="match status" value="1"/>
</dbReference>
<organism evidence="4 5">
    <name type="scientific">Branchiostoma floridae</name>
    <name type="common">Florida lancelet</name>
    <name type="synonym">Amphioxus</name>
    <dbReference type="NCBI Taxonomy" id="7739"/>
    <lineage>
        <taxon>Eukaryota</taxon>
        <taxon>Metazoa</taxon>
        <taxon>Chordata</taxon>
        <taxon>Cephalochordata</taxon>
        <taxon>Leptocardii</taxon>
        <taxon>Amphioxiformes</taxon>
        <taxon>Branchiostomatidae</taxon>
        <taxon>Branchiostoma</taxon>
    </lineage>
</organism>
<keyword evidence="4" id="KW-1185">Reference proteome</keyword>
<evidence type="ECO:0000256" key="2">
    <source>
        <dbReference type="ARBA" id="ARBA00022737"/>
    </source>
</evidence>
<dbReference type="InterPro" id="IPR015915">
    <property type="entry name" value="Kelch-typ_b-propeller"/>
</dbReference>
<dbReference type="PANTHER" id="PTHR45632:SF3">
    <property type="entry name" value="KELCH-LIKE PROTEIN 32"/>
    <property type="match status" value="1"/>
</dbReference>
<dbReference type="RefSeq" id="XP_035679327.1">
    <property type="nucleotide sequence ID" value="XM_035823434.1"/>
</dbReference>
<accession>A0A9J7LAR9</accession>
<evidence type="ECO:0000313" key="4">
    <source>
        <dbReference type="Proteomes" id="UP000001554"/>
    </source>
</evidence>
<dbReference type="OMA" id="NSWDEIP"/>
<dbReference type="Pfam" id="PF24981">
    <property type="entry name" value="Beta-prop_ATRN-LZTR1"/>
    <property type="match status" value="1"/>
</dbReference>
<dbReference type="InterPro" id="IPR000210">
    <property type="entry name" value="BTB/POZ_dom"/>
</dbReference>
<keyword evidence="2" id="KW-0677">Repeat</keyword>
<evidence type="ECO:0000256" key="1">
    <source>
        <dbReference type="ARBA" id="ARBA00022441"/>
    </source>
</evidence>
<dbReference type="SUPFAM" id="SSF117281">
    <property type="entry name" value="Kelch motif"/>
    <property type="match status" value="1"/>
</dbReference>
<dbReference type="KEGG" id="bfo:118417740"/>
<dbReference type="GeneID" id="118417740"/>
<dbReference type="CDD" id="cd18186">
    <property type="entry name" value="BTB_POZ_ZBTB_KLHL-like"/>
    <property type="match status" value="1"/>
</dbReference>
<dbReference type="GO" id="GO:0043161">
    <property type="term" value="P:proteasome-mediated ubiquitin-dependent protein catabolic process"/>
    <property type="evidence" value="ECO:0000318"/>
    <property type="project" value="GO_Central"/>
</dbReference>
<dbReference type="SMART" id="SM00875">
    <property type="entry name" value="BACK"/>
    <property type="match status" value="1"/>
</dbReference>
<name>A0A9J7LAR9_BRAFL</name>
<reference evidence="4" key="1">
    <citation type="journal article" date="2020" name="Nat. Ecol. Evol.">
        <title>Deeply conserved synteny resolves early events in vertebrate evolution.</title>
        <authorList>
            <person name="Simakov O."/>
            <person name="Marletaz F."/>
            <person name="Yue J.X."/>
            <person name="O'Connell B."/>
            <person name="Jenkins J."/>
            <person name="Brandt A."/>
            <person name="Calef R."/>
            <person name="Tung C.H."/>
            <person name="Huang T.K."/>
            <person name="Schmutz J."/>
            <person name="Satoh N."/>
            <person name="Yu J.K."/>
            <person name="Putnam N.H."/>
            <person name="Green R.E."/>
            <person name="Rokhsar D.S."/>
        </authorList>
    </citation>
    <scope>NUCLEOTIDE SEQUENCE [LARGE SCALE GENOMIC DNA]</scope>
    <source>
        <strain evidence="4">S238N-H82</strain>
    </source>
</reference>
<gene>
    <name evidence="5" type="primary">LOC118417740</name>
</gene>